<name>A0A0C2M820_THEKT</name>
<organism evidence="2 3">
    <name type="scientific">Thelohanellus kitauei</name>
    <name type="common">Myxosporean</name>
    <dbReference type="NCBI Taxonomy" id="669202"/>
    <lineage>
        <taxon>Eukaryota</taxon>
        <taxon>Metazoa</taxon>
        <taxon>Cnidaria</taxon>
        <taxon>Myxozoa</taxon>
        <taxon>Myxosporea</taxon>
        <taxon>Bivalvulida</taxon>
        <taxon>Platysporina</taxon>
        <taxon>Myxobolidae</taxon>
        <taxon>Thelohanellus</taxon>
    </lineage>
</organism>
<feature type="transmembrane region" description="Helical" evidence="1">
    <location>
        <begin position="6"/>
        <end position="22"/>
    </location>
</feature>
<protein>
    <submittedName>
        <fullName evidence="2">Uncharacterized protein</fullName>
    </submittedName>
</protein>
<keyword evidence="1" id="KW-1133">Transmembrane helix</keyword>
<gene>
    <name evidence="2" type="ORF">RF11_01860</name>
</gene>
<dbReference type="AlphaFoldDB" id="A0A0C2M820"/>
<dbReference type="EMBL" id="JWZT01004773">
    <property type="protein sequence ID" value="KII63110.1"/>
    <property type="molecule type" value="Genomic_DNA"/>
</dbReference>
<evidence type="ECO:0000313" key="3">
    <source>
        <dbReference type="Proteomes" id="UP000031668"/>
    </source>
</evidence>
<keyword evidence="1" id="KW-0812">Transmembrane</keyword>
<comment type="caution">
    <text evidence="2">The sequence shown here is derived from an EMBL/GenBank/DDBJ whole genome shotgun (WGS) entry which is preliminary data.</text>
</comment>
<reference evidence="2 3" key="1">
    <citation type="journal article" date="2014" name="Genome Biol. Evol.">
        <title>The genome of the myxosporean Thelohanellus kitauei shows adaptations to nutrient acquisition within its fish host.</title>
        <authorList>
            <person name="Yang Y."/>
            <person name="Xiong J."/>
            <person name="Zhou Z."/>
            <person name="Huo F."/>
            <person name="Miao W."/>
            <person name="Ran C."/>
            <person name="Liu Y."/>
            <person name="Zhang J."/>
            <person name="Feng J."/>
            <person name="Wang M."/>
            <person name="Wang M."/>
            <person name="Wang L."/>
            <person name="Yao B."/>
        </authorList>
    </citation>
    <scope>NUCLEOTIDE SEQUENCE [LARGE SCALE GENOMIC DNA]</scope>
    <source>
        <strain evidence="2">Wuqing</strain>
    </source>
</reference>
<accession>A0A0C2M820</accession>
<evidence type="ECO:0000256" key="1">
    <source>
        <dbReference type="SAM" id="Phobius"/>
    </source>
</evidence>
<sequence length="116" mass="13476">MLHLIIIMMNTLIIIITFPIIQQQKPINDNCNKFSLTFVSISPILLFFVTIFEIYIFLCYHVRIKTSPFQIVCIVDKCEETEEGAQTETKPTAWNEKTLPLDVDLNNKNQTDLQEP</sequence>
<keyword evidence="3" id="KW-1185">Reference proteome</keyword>
<dbReference type="Proteomes" id="UP000031668">
    <property type="component" value="Unassembled WGS sequence"/>
</dbReference>
<feature type="transmembrane region" description="Helical" evidence="1">
    <location>
        <begin position="34"/>
        <end position="58"/>
    </location>
</feature>
<proteinExistence type="predicted"/>
<keyword evidence="1" id="KW-0472">Membrane</keyword>
<evidence type="ECO:0000313" key="2">
    <source>
        <dbReference type="EMBL" id="KII63110.1"/>
    </source>
</evidence>